<dbReference type="HAMAP" id="MF_00033">
    <property type="entry name" value="MurG"/>
    <property type="match status" value="1"/>
</dbReference>
<feature type="domain" description="Glycosyl transferase family 28 C-terminal" evidence="12">
    <location>
        <begin position="191"/>
        <end position="356"/>
    </location>
</feature>
<evidence type="ECO:0000256" key="9">
    <source>
        <dbReference type="ARBA" id="ARBA00023316"/>
    </source>
</evidence>
<comment type="caution">
    <text evidence="10">Lacks conserved residue(s) required for the propagation of feature annotation.</text>
</comment>
<keyword evidence="9 10" id="KW-0961">Cell wall biogenesis/degradation</keyword>
<evidence type="ECO:0000259" key="12">
    <source>
        <dbReference type="Pfam" id="PF04101"/>
    </source>
</evidence>
<keyword evidence="2 10" id="KW-0132">Cell division</keyword>
<dbReference type="InterPro" id="IPR007235">
    <property type="entry name" value="Glyco_trans_28_C"/>
</dbReference>
<protein>
    <recommendedName>
        <fullName evidence="10">UDP-N-acetylglucosamine--N-acetylmuramyl-(pentapeptide) pyrophosphoryl-undecaprenol N-acetylglucosamine transferase</fullName>
        <ecNumber evidence="10">2.4.1.227</ecNumber>
    </recommendedName>
    <alternativeName>
        <fullName evidence="10">Undecaprenyl-PP-MurNAc-pentapeptide-UDPGlcNAc GlcNAc transferase</fullName>
    </alternativeName>
</protein>
<keyword evidence="14" id="KW-1185">Reference proteome</keyword>
<keyword evidence="6 10" id="KW-0573">Peptidoglycan synthesis</keyword>
<dbReference type="UniPathway" id="UPA00219"/>
<comment type="subcellular location">
    <subcellularLocation>
        <location evidence="10">Cell membrane</location>
        <topology evidence="10">Peripheral membrane protein</topology>
        <orientation evidence="10">Cytoplasmic side</orientation>
    </subcellularLocation>
</comment>
<feature type="binding site" evidence="10">
    <location>
        <position position="197"/>
    </location>
    <ligand>
        <name>UDP-N-acetyl-alpha-D-glucosamine</name>
        <dbReference type="ChEBI" id="CHEBI:57705"/>
    </ligand>
</feature>
<evidence type="ECO:0000256" key="6">
    <source>
        <dbReference type="ARBA" id="ARBA00022984"/>
    </source>
</evidence>
<keyword evidence="5 10" id="KW-0133">Cell shape</keyword>
<keyword evidence="7 10" id="KW-0472">Membrane</keyword>
<keyword evidence="3 10" id="KW-0328">Glycosyltransferase</keyword>
<feature type="binding site" evidence="10">
    <location>
        <begin position="15"/>
        <end position="17"/>
    </location>
    <ligand>
        <name>UDP-N-acetyl-alpha-D-glucosamine</name>
        <dbReference type="ChEBI" id="CHEBI:57705"/>
    </ligand>
</feature>
<dbReference type="Pfam" id="PF03033">
    <property type="entry name" value="Glyco_transf_28"/>
    <property type="match status" value="1"/>
</dbReference>
<dbReference type="Gene3D" id="3.40.50.2000">
    <property type="entry name" value="Glycogen Phosphorylase B"/>
    <property type="match status" value="2"/>
</dbReference>
<evidence type="ECO:0000259" key="11">
    <source>
        <dbReference type="Pfam" id="PF03033"/>
    </source>
</evidence>
<evidence type="ECO:0000256" key="2">
    <source>
        <dbReference type="ARBA" id="ARBA00022618"/>
    </source>
</evidence>
<feature type="domain" description="Glycosyltransferase family 28 N-terminal" evidence="11">
    <location>
        <begin position="8"/>
        <end position="142"/>
    </location>
</feature>
<dbReference type="InterPro" id="IPR004276">
    <property type="entry name" value="GlycoTrans_28_N"/>
</dbReference>
<dbReference type="NCBIfam" id="TIGR01133">
    <property type="entry name" value="murG"/>
    <property type="match status" value="1"/>
</dbReference>
<feature type="binding site" evidence="10">
    <location>
        <position position="169"/>
    </location>
    <ligand>
        <name>UDP-N-acetyl-alpha-D-glucosamine</name>
        <dbReference type="ChEBI" id="CHEBI:57705"/>
    </ligand>
</feature>
<dbReference type="GO" id="GO:0050511">
    <property type="term" value="F:undecaprenyldiphospho-muramoylpentapeptide beta-N-acetylglucosaminyltransferase activity"/>
    <property type="evidence" value="ECO:0007669"/>
    <property type="project" value="UniProtKB-UniRule"/>
</dbReference>
<dbReference type="KEGG" id="sand:H3309_13630"/>
<accession>A0A7G5IG83</accession>
<dbReference type="GO" id="GO:0009252">
    <property type="term" value="P:peptidoglycan biosynthetic process"/>
    <property type="evidence" value="ECO:0007669"/>
    <property type="project" value="UniProtKB-UniRule"/>
</dbReference>
<comment type="similarity">
    <text evidence="10">Belongs to the glycosyltransferase 28 family. MurG subfamily.</text>
</comment>
<evidence type="ECO:0000256" key="1">
    <source>
        <dbReference type="ARBA" id="ARBA00022475"/>
    </source>
</evidence>
<dbReference type="GO" id="GO:0071555">
    <property type="term" value="P:cell wall organization"/>
    <property type="evidence" value="ECO:0007669"/>
    <property type="project" value="UniProtKB-KW"/>
</dbReference>
<evidence type="ECO:0000256" key="8">
    <source>
        <dbReference type="ARBA" id="ARBA00023306"/>
    </source>
</evidence>
<dbReference type="PANTHER" id="PTHR21015:SF22">
    <property type="entry name" value="GLYCOSYLTRANSFERASE"/>
    <property type="match status" value="1"/>
</dbReference>
<dbReference type="SUPFAM" id="SSF53756">
    <property type="entry name" value="UDP-Glycosyltransferase/glycogen phosphorylase"/>
    <property type="match status" value="1"/>
</dbReference>
<dbReference type="GO" id="GO:0008360">
    <property type="term" value="P:regulation of cell shape"/>
    <property type="evidence" value="ECO:0007669"/>
    <property type="project" value="UniProtKB-KW"/>
</dbReference>
<evidence type="ECO:0000313" key="13">
    <source>
        <dbReference type="EMBL" id="QMW22375.1"/>
    </source>
</evidence>
<evidence type="ECO:0000313" key="14">
    <source>
        <dbReference type="Proteomes" id="UP000515292"/>
    </source>
</evidence>
<sequence length="366" mass="37473">MAPVTAAIILAAGGTGGHMVPAHALSEVLRQRGHHITLLTDARGLRFPGLFAGVDRHVIPAATISGLNPLRWLSALNTIRKGRAAARAIIATTQARAVVGFGGYPALPALLAGLAARLPAILHEQNAVLGRVNRFLASRVGTIALSYADTARLRPTDAARAITTGNPVRADVLAGAAAPFTAPAPNEPFHLLVTGGSQGASILSRILPAALATLAPADKSRLRIAQQCRPEDLSEVATVYKAAGIEAECLTYMEDLPARIAAAHLVIARSGASTMAELSVIGRPAILVPFAAATDDHQAANAREFVSAGGGIMLREAEFTATTVAGAVTGFMRDSAGLAHAAAAAKSTGHPDAACRLADLVEGLIA</sequence>
<evidence type="ECO:0000256" key="7">
    <source>
        <dbReference type="ARBA" id="ARBA00023136"/>
    </source>
</evidence>
<comment type="pathway">
    <text evidence="10">Cell wall biogenesis; peptidoglycan biosynthesis.</text>
</comment>
<keyword evidence="4 10" id="KW-0808">Transferase</keyword>
<dbReference type="CDD" id="cd03785">
    <property type="entry name" value="GT28_MurG"/>
    <property type="match status" value="1"/>
</dbReference>
<evidence type="ECO:0000256" key="10">
    <source>
        <dbReference type="HAMAP-Rule" id="MF_00033"/>
    </source>
</evidence>
<dbReference type="InterPro" id="IPR006009">
    <property type="entry name" value="GlcNAc_MurG"/>
</dbReference>
<feature type="binding site" evidence="10">
    <location>
        <position position="298"/>
    </location>
    <ligand>
        <name>UDP-N-acetyl-alpha-D-glucosamine</name>
        <dbReference type="ChEBI" id="CHEBI:57705"/>
    </ligand>
</feature>
<dbReference type="AlphaFoldDB" id="A0A7G5IG83"/>
<dbReference type="GO" id="GO:0051301">
    <property type="term" value="P:cell division"/>
    <property type="evidence" value="ECO:0007669"/>
    <property type="project" value="UniProtKB-KW"/>
</dbReference>
<dbReference type="EMBL" id="CP059851">
    <property type="protein sequence ID" value="QMW22375.1"/>
    <property type="molecule type" value="Genomic_DNA"/>
</dbReference>
<dbReference type="PANTHER" id="PTHR21015">
    <property type="entry name" value="UDP-N-ACETYLGLUCOSAMINE--N-ACETYLMURAMYL-(PENTAPEPTIDE) PYROPHOSPHORYL-UNDECAPRENOL N-ACETYLGLUCOSAMINE TRANSFERASE 1"/>
    <property type="match status" value="1"/>
</dbReference>
<dbReference type="Proteomes" id="UP000515292">
    <property type="component" value="Chromosome"/>
</dbReference>
<gene>
    <name evidence="10 13" type="primary">murG</name>
    <name evidence="13" type="ORF">H3309_13630</name>
</gene>
<comment type="function">
    <text evidence="10">Cell wall formation. Catalyzes the transfer of a GlcNAc subunit on undecaprenyl-pyrophosphoryl-MurNAc-pentapeptide (lipid intermediate I) to form undecaprenyl-pyrophosphoryl-MurNAc-(pentapeptide)GlcNAc (lipid intermediate II).</text>
</comment>
<organism evidence="13 14">
    <name type="scientific">Sandaracinobacteroides saxicola</name>
    <dbReference type="NCBI Taxonomy" id="2759707"/>
    <lineage>
        <taxon>Bacteria</taxon>
        <taxon>Pseudomonadati</taxon>
        <taxon>Pseudomonadota</taxon>
        <taxon>Alphaproteobacteria</taxon>
        <taxon>Sphingomonadales</taxon>
        <taxon>Sphingosinicellaceae</taxon>
        <taxon>Sandaracinobacteroides</taxon>
    </lineage>
</organism>
<dbReference type="Pfam" id="PF04101">
    <property type="entry name" value="Glyco_tran_28_C"/>
    <property type="match status" value="1"/>
</dbReference>
<evidence type="ECO:0000256" key="5">
    <source>
        <dbReference type="ARBA" id="ARBA00022960"/>
    </source>
</evidence>
<comment type="catalytic activity">
    <reaction evidence="10">
        <text>di-trans,octa-cis-undecaprenyl diphospho-N-acetyl-alpha-D-muramoyl-L-alanyl-D-glutamyl-meso-2,6-diaminopimeloyl-D-alanyl-D-alanine + UDP-N-acetyl-alpha-D-glucosamine = di-trans,octa-cis-undecaprenyl diphospho-[N-acetyl-alpha-D-glucosaminyl-(1-&gt;4)]-N-acetyl-alpha-D-muramoyl-L-alanyl-D-glutamyl-meso-2,6-diaminopimeloyl-D-alanyl-D-alanine + UDP + H(+)</text>
        <dbReference type="Rhea" id="RHEA:31227"/>
        <dbReference type="ChEBI" id="CHEBI:15378"/>
        <dbReference type="ChEBI" id="CHEBI:57705"/>
        <dbReference type="ChEBI" id="CHEBI:58223"/>
        <dbReference type="ChEBI" id="CHEBI:61387"/>
        <dbReference type="ChEBI" id="CHEBI:61388"/>
        <dbReference type="EC" id="2.4.1.227"/>
    </reaction>
</comment>
<dbReference type="GO" id="GO:0005886">
    <property type="term" value="C:plasma membrane"/>
    <property type="evidence" value="ECO:0007669"/>
    <property type="project" value="UniProtKB-SubCell"/>
</dbReference>
<dbReference type="EC" id="2.4.1.227" evidence="10"/>
<reference evidence="13 14" key="1">
    <citation type="submission" date="2020-07" db="EMBL/GenBank/DDBJ databases">
        <title>Complete genome sequence for Sandaracinobacter sp. M6.</title>
        <authorList>
            <person name="Tang Y."/>
            <person name="Liu Q."/>
            <person name="Guo Z."/>
            <person name="Lei P."/>
            <person name="Huang B."/>
        </authorList>
    </citation>
    <scope>NUCLEOTIDE SEQUENCE [LARGE SCALE GENOMIC DNA]</scope>
    <source>
        <strain evidence="13 14">M6</strain>
    </source>
</reference>
<keyword evidence="1 10" id="KW-1003">Cell membrane</keyword>
<keyword evidence="8 10" id="KW-0131">Cell cycle</keyword>
<dbReference type="GO" id="GO:0005975">
    <property type="term" value="P:carbohydrate metabolic process"/>
    <property type="evidence" value="ECO:0007669"/>
    <property type="project" value="InterPro"/>
</dbReference>
<feature type="binding site" evidence="10">
    <location>
        <position position="126"/>
    </location>
    <ligand>
        <name>UDP-N-acetyl-alpha-D-glucosamine</name>
        <dbReference type="ChEBI" id="CHEBI:57705"/>
    </ligand>
</feature>
<name>A0A7G5IG83_9SPHN</name>
<evidence type="ECO:0000256" key="3">
    <source>
        <dbReference type="ARBA" id="ARBA00022676"/>
    </source>
</evidence>
<evidence type="ECO:0000256" key="4">
    <source>
        <dbReference type="ARBA" id="ARBA00022679"/>
    </source>
</evidence>
<proteinExistence type="inferred from homology"/>